<dbReference type="Pfam" id="PF05016">
    <property type="entry name" value="ParE_toxin"/>
    <property type="match status" value="1"/>
</dbReference>
<name>A0A5K7XDI7_9BACT</name>
<proteinExistence type="predicted"/>
<dbReference type="RefSeq" id="WP_152100363.1">
    <property type="nucleotide sequence ID" value="NZ_AP021861.1"/>
</dbReference>
<evidence type="ECO:0000313" key="2">
    <source>
        <dbReference type="EMBL" id="BBO34874.1"/>
    </source>
</evidence>
<reference evidence="3" key="1">
    <citation type="submission" date="2019-10" db="EMBL/GenBank/DDBJ databases">
        <title>Lacipirellula parvula gen. nov., sp. nov., representing a lineage of planctomycetes widespread in freshwater anoxic habitats, and description of the family Lacipirellulaceae.</title>
        <authorList>
            <person name="Dedysh S.N."/>
            <person name="Kulichevskaya I.S."/>
            <person name="Beletsky A.V."/>
            <person name="Rakitin A.L."/>
            <person name="Mardanov A.V."/>
            <person name="Ivanova A.A."/>
            <person name="Saltykova V.X."/>
            <person name="Rijpstra W.I.C."/>
            <person name="Sinninghe Damste J.S."/>
            <person name="Ravin N.V."/>
        </authorList>
    </citation>
    <scope>NUCLEOTIDE SEQUENCE [LARGE SCALE GENOMIC DNA]</scope>
    <source>
        <strain evidence="3">PX69</strain>
    </source>
</reference>
<dbReference type="KEGG" id="lpav:PLANPX_4486"/>
<evidence type="ECO:0000256" key="1">
    <source>
        <dbReference type="ARBA" id="ARBA00022649"/>
    </source>
</evidence>
<dbReference type="AlphaFoldDB" id="A0A5K7XDI7"/>
<keyword evidence="3" id="KW-1185">Reference proteome</keyword>
<dbReference type="Gene3D" id="3.30.2310.20">
    <property type="entry name" value="RelE-like"/>
    <property type="match status" value="1"/>
</dbReference>
<dbReference type="EMBL" id="AP021861">
    <property type="protein sequence ID" value="BBO34874.1"/>
    <property type="molecule type" value="Genomic_DNA"/>
</dbReference>
<dbReference type="InterPro" id="IPR007712">
    <property type="entry name" value="RelE/ParE_toxin"/>
</dbReference>
<dbReference type="InterPro" id="IPR035093">
    <property type="entry name" value="RelE/ParE_toxin_dom_sf"/>
</dbReference>
<keyword evidence="1" id="KW-1277">Toxin-antitoxin system</keyword>
<accession>A0A5K7XDI7</accession>
<sequence length="99" mass="11658">MRRILWTPIAEEDLEEILLFIAVEGGHPETARRIGEELRAAIDRHFRESQPAQRHAAMPESWRYLKYKRWLVAYEPTPEAAVIHRVVDAVRDLPRQFGQ</sequence>
<dbReference type="Proteomes" id="UP000326837">
    <property type="component" value="Chromosome"/>
</dbReference>
<evidence type="ECO:0000313" key="3">
    <source>
        <dbReference type="Proteomes" id="UP000326837"/>
    </source>
</evidence>
<gene>
    <name evidence="2" type="ORF">PLANPX_4486</name>
</gene>
<protein>
    <submittedName>
        <fullName evidence="2">Uncharacterized protein</fullName>
    </submittedName>
</protein>
<organism evidence="2 3">
    <name type="scientific">Lacipirellula parvula</name>
    <dbReference type="NCBI Taxonomy" id="2650471"/>
    <lineage>
        <taxon>Bacteria</taxon>
        <taxon>Pseudomonadati</taxon>
        <taxon>Planctomycetota</taxon>
        <taxon>Planctomycetia</taxon>
        <taxon>Pirellulales</taxon>
        <taxon>Lacipirellulaceae</taxon>
        <taxon>Lacipirellula</taxon>
    </lineage>
</organism>